<proteinExistence type="predicted"/>
<dbReference type="PANTHER" id="PTHR33064">
    <property type="entry name" value="POL PROTEIN"/>
    <property type="match status" value="1"/>
</dbReference>
<name>A0A3Q3K3J3_MONAL</name>
<dbReference type="AlphaFoldDB" id="A0A3Q3K3J3"/>
<evidence type="ECO:0000313" key="2">
    <source>
        <dbReference type="Ensembl" id="ENSMALP00000022642.1"/>
    </source>
</evidence>
<reference evidence="2" key="1">
    <citation type="submission" date="2025-08" db="UniProtKB">
        <authorList>
            <consortium name="Ensembl"/>
        </authorList>
    </citation>
    <scope>IDENTIFICATION</scope>
</reference>
<organism evidence="2 3">
    <name type="scientific">Monopterus albus</name>
    <name type="common">Swamp eel</name>
    <dbReference type="NCBI Taxonomy" id="43700"/>
    <lineage>
        <taxon>Eukaryota</taxon>
        <taxon>Metazoa</taxon>
        <taxon>Chordata</taxon>
        <taxon>Craniata</taxon>
        <taxon>Vertebrata</taxon>
        <taxon>Euteleostomi</taxon>
        <taxon>Actinopterygii</taxon>
        <taxon>Neopterygii</taxon>
        <taxon>Teleostei</taxon>
        <taxon>Neoteleostei</taxon>
        <taxon>Acanthomorphata</taxon>
        <taxon>Anabantaria</taxon>
        <taxon>Synbranchiformes</taxon>
        <taxon>Synbranchidae</taxon>
        <taxon>Monopterus</taxon>
    </lineage>
</organism>
<evidence type="ECO:0000259" key="1">
    <source>
        <dbReference type="Pfam" id="PF17919"/>
    </source>
</evidence>
<dbReference type="InterPro" id="IPR043128">
    <property type="entry name" value="Rev_trsase/Diguanyl_cyclase"/>
</dbReference>
<dbReference type="InterPro" id="IPR041577">
    <property type="entry name" value="RT_RNaseH_2"/>
</dbReference>
<dbReference type="SUPFAM" id="SSF56672">
    <property type="entry name" value="DNA/RNA polymerases"/>
    <property type="match status" value="1"/>
</dbReference>
<reference evidence="2" key="2">
    <citation type="submission" date="2025-09" db="UniProtKB">
        <authorList>
            <consortium name="Ensembl"/>
        </authorList>
    </citation>
    <scope>IDENTIFICATION</scope>
</reference>
<feature type="domain" description="Reverse transcriptase/retrotransposon-derived protein RNase H-like" evidence="1">
    <location>
        <begin position="34"/>
        <end position="106"/>
    </location>
</feature>
<keyword evidence="3" id="KW-1185">Reference proteome</keyword>
<dbReference type="PANTHER" id="PTHR33064:SF37">
    <property type="entry name" value="RIBONUCLEASE H"/>
    <property type="match status" value="1"/>
</dbReference>
<dbReference type="InterPro" id="IPR051320">
    <property type="entry name" value="Viral_Replic_Matur_Polypro"/>
</dbReference>
<dbReference type="InterPro" id="IPR043502">
    <property type="entry name" value="DNA/RNA_pol_sf"/>
</dbReference>
<dbReference type="Pfam" id="PF17919">
    <property type="entry name" value="RT_RNaseH_2"/>
    <property type="match status" value="1"/>
</dbReference>
<dbReference type="Ensembl" id="ENSMALT00000023076.1">
    <property type="protein sequence ID" value="ENSMALP00000022642.1"/>
    <property type="gene ID" value="ENSMALG00000015810.1"/>
</dbReference>
<dbReference type="Proteomes" id="UP000261600">
    <property type="component" value="Unplaced"/>
</dbReference>
<dbReference type="Gene3D" id="3.10.20.370">
    <property type="match status" value="1"/>
</dbReference>
<dbReference type="STRING" id="43700.ENSMALP00000022642"/>
<evidence type="ECO:0000313" key="3">
    <source>
        <dbReference type="Proteomes" id="UP000261600"/>
    </source>
</evidence>
<protein>
    <recommendedName>
        <fullName evidence="1">Reverse transcriptase/retrotransposon-derived protein RNase H-like domain-containing protein</fullName>
    </recommendedName>
</protein>
<accession>A0A3Q3K3J3</accession>
<sequence length="120" mass="13085">MTPYSADGYSTIVQPLRDMVKAGGVGNLRGNLTWTSEGYMAFETIKSLLQQAPALALPDYEKPFLLYVSCRQNHACGVLTQKTGVGSHAQPIAYYSVALTPVELGLSHSFKVIRRFSVTS</sequence>
<dbReference type="Gene3D" id="3.30.70.270">
    <property type="match status" value="1"/>
</dbReference>